<keyword evidence="3" id="KW-1185">Reference proteome</keyword>
<name>A0ABY1R638_9FLAO</name>
<proteinExistence type="predicted"/>
<evidence type="ECO:0000313" key="3">
    <source>
        <dbReference type="Proteomes" id="UP001158050"/>
    </source>
</evidence>
<reference evidence="2 3" key="1">
    <citation type="submission" date="2017-05" db="EMBL/GenBank/DDBJ databases">
        <authorList>
            <person name="Varghese N."/>
            <person name="Submissions S."/>
        </authorList>
    </citation>
    <scope>NUCLEOTIDE SEQUENCE [LARGE SCALE GENOMIC DNA]</scope>
    <source>
        <strain evidence="2 3">DSM 18015</strain>
    </source>
</reference>
<evidence type="ECO:0000256" key="1">
    <source>
        <dbReference type="SAM" id="MobiDB-lite"/>
    </source>
</evidence>
<protein>
    <submittedName>
        <fullName evidence="2">Uncharacterized protein</fullName>
    </submittedName>
</protein>
<sequence>MGLIDNRNGDMGVIEGRFITHVLNDQADEILKDSKRGMKGFKSAKWNKNKMVVSDNTMTYDTISATRFVDMKTRSSKGYQRGTRKIPGGKKKKKNFPVHNKPIFRHKKFIIRTLSFGFTDEVKANFRKLAEKEGLIKS</sequence>
<organism evidence="2 3">
    <name type="scientific">Epilithonimonas pallida</name>
    <dbReference type="NCBI Taxonomy" id="373671"/>
    <lineage>
        <taxon>Bacteria</taxon>
        <taxon>Pseudomonadati</taxon>
        <taxon>Bacteroidota</taxon>
        <taxon>Flavobacteriia</taxon>
        <taxon>Flavobacteriales</taxon>
        <taxon>Weeksellaceae</taxon>
        <taxon>Chryseobacterium group</taxon>
        <taxon>Epilithonimonas</taxon>
    </lineage>
</organism>
<dbReference type="Proteomes" id="UP001158050">
    <property type="component" value="Unassembled WGS sequence"/>
</dbReference>
<evidence type="ECO:0000313" key="2">
    <source>
        <dbReference type="EMBL" id="SMP94701.1"/>
    </source>
</evidence>
<accession>A0ABY1R638</accession>
<dbReference type="EMBL" id="FXUO01000006">
    <property type="protein sequence ID" value="SMP94701.1"/>
    <property type="molecule type" value="Genomic_DNA"/>
</dbReference>
<gene>
    <name evidence="2" type="ORF">SAMN05421679_106100</name>
</gene>
<dbReference type="RefSeq" id="WP_283417286.1">
    <property type="nucleotide sequence ID" value="NZ_FXUO01000006.1"/>
</dbReference>
<comment type="caution">
    <text evidence="2">The sequence shown here is derived from an EMBL/GenBank/DDBJ whole genome shotgun (WGS) entry which is preliminary data.</text>
</comment>
<feature type="region of interest" description="Disordered" evidence="1">
    <location>
        <begin position="74"/>
        <end position="97"/>
    </location>
</feature>
<feature type="compositionally biased region" description="Basic residues" evidence="1">
    <location>
        <begin position="82"/>
        <end position="97"/>
    </location>
</feature>